<keyword evidence="2" id="KW-1185">Reference proteome</keyword>
<dbReference type="InterPro" id="IPR032710">
    <property type="entry name" value="NTF2-like_dom_sf"/>
</dbReference>
<comment type="caution">
    <text evidence="1">The sequence shown here is derived from an EMBL/GenBank/DDBJ whole genome shotgun (WGS) entry which is preliminary data.</text>
</comment>
<dbReference type="Gene3D" id="3.10.450.50">
    <property type="match status" value="1"/>
</dbReference>
<dbReference type="SUPFAM" id="SSF54427">
    <property type="entry name" value="NTF2-like"/>
    <property type="match status" value="1"/>
</dbReference>
<dbReference type="InterPro" id="IPR009959">
    <property type="entry name" value="Cyclase_SnoaL-like"/>
</dbReference>
<name>A0ABW1SZE6_9ACTN</name>
<dbReference type="RefSeq" id="WP_386764539.1">
    <property type="nucleotide sequence ID" value="NZ_JBHSTI010000008.1"/>
</dbReference>
<accession>A0ABW1SZE6</accession>
<reference evidence="2" key="1">
    <citation type="journal article" date="2019" name="Int. J. Syst. Evol. Microbiol.">
        <title>The Global Catalogue of Microorganisms (GCM) 10K type strain sequencing project: providing services to taxonomists for standard genome sequencing and annotation.</title>
        <authorList>
            <consortium name="The Broad Institute Genomics Platform"/>
            <consortium name="The Broad Institute Genome Sequencing Center for Infectious Disease"/>
            <person name="Wu L."/>
            <person name="Ma J."/>
        </authorList>
    </citation>
    <scope>NUCLEOTIDE SEQUENCE [LARGE SCALE GENOMIC DNA]</scope>
    <source>
        <strain evidence="2">CGMCC 4.7317</strain>
    </source>
</reference>
<sequence length="185" mass="19572">MDSLDLAMTHLRAMADGDVEAARACLHPDHLNHMAVDEPPAAAQHGVPGFMATSAWLRSAFSDLSFDLIEGSSDEHATFAHVWMRGRQTGPFVVFPPGGAPVSFPATGREFAVRQAHVFRLRDGLHAEHSAVRDDLGMMTQLGHLPPSPASIARMARWNISGGARKSVASVVASAEGAATAATAL</sequence>
<gene>
    <name evidence="1" type="ORF">ACFQGU_05545</name>
</gene>
<dbReference type="Proteomes" id="UP001596138">
    <property type="component" value="Unassembled WGS sequence"/>
</dbReference>
<proteinExistence type="predicted"/>
<organism evidence="1 2">
    <name type="scientific">Longivirga aurantiaca</name>
    <dbReference type="NCBI Taxonomy" id="1837743"/>
    <lineage>
        <taxon>Bacteria</taxon>
        <taxon>Bacillati</taxon>
        <taxon>Actinomycetota</taxon>
        <taxon>Actinomycetes</taxon>
        <taxon>Sporichthyales</taxon>
        <taxon>Sporichthyaceae</taxon>
        <taxon>Longivirga</taxon>
    </lineage>
</organism>
<protein>
    <submittedName>
        <fullName evidence="1">Ester cyclase</fullName>
    </submittedName>
</protein>
<evidence type="ECO:0000313" key="2">
    <source>
        <dbReference type="Proteomes" id="UP001596138"/>
    </source>
</evidence>
<dbReference type="Pfam" id="PF07366">
    <property type="entry name" value="SnoaL"/>
    <property type="match status" value="1"/>
</dbReference>
<evidence type="ECO:0000313" key="1">
    <source>
        <dbReference type="EMBL" id="MFC6237330.1"/>
    </source>
</evidence>
<dbReference type="EMBL" id="JBHSTI010000008">
    <property type="protein sequence ID" value="MFC6237330.1"/>
    <property type="molecule type" value="Genomic_DNA"/>
</dbReference>